<proteinExistence type="predicted"/>
<evidence type="ECO:0000256" key="1">
    <source>
        <dbReference type="ARBA" id="ARBA00022649"/>
    </source>
</evidence>
<protein>
    <recommendedName>
        <fullName evidence="4">Type II toxin-antitoxin system mRNA interferase toxin, RelE/StbE family</fullName>
    </recommendedName>
</protein>
<dbReference type="EMBL" id="MHRJ01000040">
    <property type="protein sequence ID" value="OHA21745.1"/>
    <property type="molecule type" value="Genomic_DNA"/>
</dbReference>
<gene>
    <name evidence="2" type="ORF">A2W52_02165</name>
</gene>
<dbReference type="NCBIfam" id="TIGR02385">
    <property type="entry name" value="RelE_StbE"/>
    <property type="match status" value="1"/>
</dbReference>
<reference evidence="2 3" key="1">
    <citation type="journal article" date="2016" name="Nat. Commun.">
        <title>Thousands of microbial genomes shed light on interconnected biogeochemical processes in an aquifer system.</title>
        <authorList>
            <person name="Anantharaman K."/>
            <person name="Brown C.T."/>
            <person name="Hug L.A."/>
            <person name="Sharon I."/>
            <person name="Castelle C.J."/>
            <person name="Probst A.J."/>
            <person name="Thomas B.C."/>
            <person name="Singh A."/>
            <person name="Wilkins M.J."/>
            <person name="Karaoz U."/>
            <person name="Brodie E.L."/>
            <person name="Williams K.H."/>
            <person name="Hubbard S.S."/>
            <person name="Banfield J.F."/>
        </authorList>
    </citation>
    <scope>NUCLEOTIDE SEQUENCE [LARGE SCALE GENOMIC DNA]</scope>
</reference>
<evidence type="ECO:0008006" key="4">
    <source>
        <dbReference type="Google" id="ProtNLM"/>
    </source>
</evidence>
<dbReference type="Gene3D" id="3.30.2310.20">
    <property type="entry name" value="RelE-like"/>
    <property type="match status" value="1"/>
</dbReference>
<dbReference type="InterPro" id="IPR007712">
    <property type="entry name" value="RelE/ParE_toxin"/>
</dbReference>
<sequence length="85" mass="9941">MHIAYHRNFKKTLRKQPQKIQKRFLTALRIFVADQFHYSLNNHALGGEFKGIRSFDITGDVRVHYEEIEDGVVLLKIGTHSQLYG</sequence>
<keyword evidence="1" id="KW-1277">Toxin-antitoxin system</keyword>
<dbReference type="Proteomes" id="UP000176493">
    <property type="component" value="Unassembled WGS sequence"/>
</dbReference>
<comment type="caution">
    <text evidence="2">The sequence shown here is derived from an EMBL/GenBank/DDBJ whole genome shotgun (WGS) entry which is preliminary data.</text>
</comment>
<dbReference type="Pfam" id="PF15738">
    <property type="entry name" value="YafQ_toxin"/>
    <property type="match status" value="1"/>
</dbReference>
<dbReference type="InterPro" id="IPR004386">
    <property type="entry name" value="Toxin_YafQ-like"/>
</dbReference>
<organism evidence="2 3">
    <name type="scientific">Candidatus Taylorbacteria bacterium RIFCSPHIGHO2_02_49_25</name>
    <dbReference type="NCBI Taxonomy" id="1802305"/>
    <lineage>
        <taxon>Bacteria</taxon>
        <taxon>Candidatus Tayloriibacteriota</taxon>
    </lineage>
</organism>
<dbReference type="InterPro" id="IPR035093">
    <property type="entry name" value="RelE/ParE_toxin_dom_sf"/>
</dbReference>
<evidence type="ECO:0000313" key="3">
    <source>
        <dbReference type="Proteomes" id="UP000176493"/>
    </source>
</evidence>
<name>A0A1G2MCU7_9BACT</name>
<dbReference type="SUPFAM" id="SSF143011">
    <property type="entry name" value="RelE-like"/>
    <property type="match status" value="1"/>
</dbReference>
<dbReference type="AlphaFoldDB" id="A0A1G2MCU7"/>
<accession>A0A1G2MCU7</accession>
<evidence type="ECO:0000313" key="2">
    <source>
        <dbReference type="EMBL" id="OHA21745.1"/>
    </source>
</evidence>